<accession>A0A401T3N5</accession>
<dbReference type="CDD" id="cd16833">
    <property type="entry name" value="YfiH"/>
    <property type="match status" value="1"/>
</dbReference>
<keyword evidence="19" id="KW-0007">Acetylation</keyword>
<keyword evidence="13" id="KW-0808">Transferase</keyword>
<evidence type="ECO:0000256" key="33">
    <source>
        <dbReference type="ARBA" id="ARBA00081957"/>
    </source>
</evidence>
<evidence type="ECO:0000313" key="34">
    <source>
        <dbReference type="EMBL" id="GCC37276.1"/>
    </source>
</evidence>
<comment type="catalytic activity">
    <reaction evidence="26">
        <text>guanosine + phosphate = alpha-D-ribose 1-phosphate + guanine</text>
        <dbReference type="Rhea" id="RHEA:13233"/>
        <dbReference type="ChEBI" id="CHEBI:16235"/>
        <dbReference type="ChEBI" id="CHEBI:16750"/>
        <dbReference type="ChEBI" id="CHEBI:43474"/>
        <dbReference type="ChEBI" id="CHEBI:57720"/>
        <dbReference type="EC" id="2.4.2.1"/>
    </reaction>
    <physiologicalReaction direction="left-to-right" evidence="26">
        <dbReference type="Rhea" id="RHEA:13234"/>
    </physiologicalReaction>
</comment>
<evidence type="ECO:0000256" key="1">
    <source>
        <dbReference type="ARBA" id="ARBA00000553"/>
    </source>
</evidence>
<keyword evidence="12" id="KW-0399">Innate immunity</keyword>
<comment type="similarity">
    <text evidence="6">Belongs to the purine nucleoside phosphorylase YfiH/LACC1 family.</text>
</comment>
<keyword evidence="20" id="KW-0576">Peroxisome</keyword>
<evidence type="ECO:0000256" key="9">
    <source>
        <dbReference type="ARBA" id="ARBA00012784"/>
    </source>
</evidence>
<organism evidence="34 35">
    <name type="scientific">Chiloscyllium punctatum</name>
    <name type="common">Brownbanded bambooshark</name>
    <name type="synonym">Hemiscyllium punctatum</name>
    <dbReference type="NCBI Taxonomy" id="137246"/>
    <lineage>
        <taxon>Eukaryota</taxon>
        <taxon>Metazoa</taxon>
        <taxon>Chordata</taxon>
        <taxon>Craniata</taxon>
        <taxon>Vertebrata</taxon>
        <taxon>Chondrichthyes</taxon>
        <taxon>Elasmobranchii</taxon>
        <taxon>Galeomorphii</taxon>
        <taxon>Galeoidea</taxon>
        <taxon>Orectolobiformes</taxon>
        <taxon>Hemiscylliidae</taxon>
        <taxon>Chiloscyllium</taxon>
    </lineage>
</organism>
<evidence type="ECO:0000256" key="32">
    <source>
        <dbReference type="ARBA" id="ARBA00081352"/>
    </source>
</evidence>
<dbReference type="STRING" id="137246.A0A401T3N5"/>
<evidence type="ECO:0000256" key="4">
    <source>
        <dbReference type="ARBA" id="ARBA00004275"/>
    </source>
</evidence>
<evidence type="ECO:0000256" key="22">
    <source>
        <dbReference type="ARBA" id="ARBA00023242"/>
    </source>
</evidence>
<keyword evidence="17" id="KW-0862">Zinc</keyword>
<comment type="catalytic activity">
    <reaction evidence="25">
        <text>S-methyl-5'-thioadenosine + phosphate = 5-(methylsulfanyl)-alpha-D-ribose 1-phosphate + adenine</text>
        <dbReference type="Rhea" id="RHEA:11852"/>
        <dbReference type="ChEBI" id="CHEBI:16708"/>
        <dbReference type="ChEBI" id="CHEBI:17509"/>
        <dbReference type="ChEBI" id="CHEBI:43474"/>
        <dbReference type="ChEBI" id="CHEBI:58533"/>
        <dbReference type="EC" id="2.4.2.28"/>
    </reaction>
    <physiologicalReaction direction="left-to-right" evidence="25">
        <dbReference type="Rhea" id="RHEA:11853"/>
    </physiologicalReaction>
</comment>
<dbReference type="GO" id="GO:0017061">
    <property type="term" value="F:S-methyl-5-thioadenosine phosphorylase activity"/>
    <property type="evidence" value="ECO:0007669"/>
    <property type="project" value="UniProtKB-EC"/>
</dbReference>
<keyword evidence="15" id="KW-0378">Hydrolase</keyword>
<evidence type="ECO:0000256" key="18">
    <source>
        <dbReference type="ARBA" id="ARBA00022859"/>
    </source>
</evidence>
<dbReference type="GO" id="GO:0031347">
    <property type="term" value="P:regulation of defense response"/>
    <property type="evidence" value="ECO:0007669"/>
    <property type="project" value="UniProtKB-ARBA"/>
</dbReference>
<keyword evidence="21" id="KW-0395">Inflammatory response</keyword>
<dbReference type="InterPro" id="IPR003730">
    <property type="entry name" value="Cu_polyphenol_OxRdtase"/>
</dbReference>
<evidence type="ECO:0000256" key="12">
    <source>
        <dbReference type="ARBA" id="ARBA00022588"/>
    </source>
</evidence>
<evidence type="ECO:0000256" key="19">
    <source>
        <dbReference type="ARBA" id="ARBA00022990"/>
    </source>
</evidence>
<protein>
    <recommendedName>
        <fullName evidence="28">Purine nucleoside phosphorylase LACC1</fullName>
        <ecNumber evidence="7">2.4.2.1</ecNumber>
        <ecNumber evidence="8">2.4.2.28</ecNumber>
        <ecNumber evidence="9">3.5.4.4</ecNumber>
    </recommendedName>
    <alternativeName>
        <fullName evidence="31">Adenosine deaminase LACC1</fullName>
    </alternativeName>
    <alternativeName>
        <fullName evidence="30">Fatty acid metabolism-immunity nexus</fullName>
    </alternativeName>
    <alternativeName>
        <fullName evidence="29">Guanosine phosphorylase LACC1</fullName>
    </alternativeName>
    <alternativeName>
        <fullName evidence="32">Laccase domain-containing protein 1</fullName>
    </alternativeName>
    <alternativeName>
        <fullName evidence="33">S-methyl-5'-thioadenosine phosphorylase LACC1</fullName>
    </alternativeName>
</protein>
<evidence type="ECO:0000256" key="21">
    <source>
        <dbReference type="ARBA" id="ARBA00023198"/>
    </source>
</evidence>
<keyword evidence="11" id="KW-0597">Phosphoprotein</keyword>
<dbReference type="GO" id="GO:0005783">
    <property type="term" value="C:endoplasmic reticulum"/>
    <property type="evidence" value="ECO:0007669"/>
    <property type="project" value="UniProtKB-SubCell"/>
</dbReference>
<dbReference type="GO" id="GO:0006954">
    <property type="term" value="P:inflammatory response"/>
    <property type="evidence" value="ECO:0007669"/>
    <property type="project" value="UniProtKB-KW"/>
</dbReference>
<evidence type="ECO:0000256" key="28">
    <source>
        <dbReference type="ARBA" id="ARBA00071637"/>
    </source>
</evidence>
<evidence type="ECO:0000256" key="14">
    <source>
        <dbReference type="ARBA" id="ARBA00022723"/>
    </source>
</evidence>
<evidence type="ECO:0000256" key="31">
    <source>
        <dbReference type="ARBA" id="ARBA00079781"/>
    </source>
</evidence>
<comment type="catalytic activity">
    <reaction evidence="24">
        <text>adenosine + phosphate = alpha-D-ribose 1-phosphate + adenine</text>
        <dbReference type="Rhea" id="RHEA:27642"/>
        <dbReference type="ChEBI" id="CHEBI:16335"/>
        <dbReference type="ChEBI" id="CHEBI:16708"/>
        <dbReference type="ChEBI" id="CHEBI:43474"/>
        <dbReference type="ChEBI" id="CHEBI:57720"/>
        <dbReference type="EC" id="2.4.2.1"/>
    </reaction>
    <physiologicalReaction direction="left-to-right" evidence="24">
        <dbReference type="Rhea" id="RHEA:27643"/>
    </physiologicalReaction>
</comment>
<evidence type="ECO:0000256" key="27">
    <source>
        <dbReference type="ARBA" id="ARBA00063955"/>
    </source>
</evidence>
<keyword evidence="16" id="KW-0256">Endoplasmic reticulum</keyword>
<name>A0A401T3N5_CHIPU</name>
<evidence type="ECO:0000256" key="13">
    <source>
        <dbReference type="ARBA" id="ARBA00022679"/>
    </source>
</evidence>
<dbReference type="Pfam" id="PF02578">
    <property type="entry name" value="Cu-oxidase_4"/>
    <property type="match status" value="1"/>
</dbReference>
<comment type="subcellular location">
    <subcellularLocation>
        <location evidence="5">Cytoplasm</location>
    </subcellularLocation>
    <subcellularLocation>
        <location evidence="3">Endoplasmic reticulum</location>
    </subcellularLocation>
    <subcellularLocation>
        <location evidence="2">Nucleus</location>
    </subcellularLocation>
    <subcellularLocation>
        <location evidence="4">Peroxisome</location>
    </subcellularLocation>
</comment>
<evidence type="ECO:0000256" key="25">
    <source>
        <dbReference type="ARBA" id="ARBA00049893"/>
    </source>
</evidence>
<dbReference type="GO" id="GO:0005507">
    <property type="term" value="F:copper ion binding"/>
    <property type="evidence" value="ECO:0007669"/>
    <property type="project" value="TreeGrafter"/>
</dbReference>
<sequence>MVVSYLYQRSFCFVKGTNLRLSEVAIGVLLLVKVDSLRRGSYKLKKKVIHDRASIWVRMVEVVLIDFSDVHYDYVQKWLCSAVDVMSMCNLTESPNVFMMSSQGNTDIANNDLQTYLLQLSEQVEMPKGNLEVLVQASFAATLYTIKQKIDKQNLSNIQVIASKGRKATLELYIEQLFTAIYEFTFETLVIGNEGEITPQSPVKECVLLNQQRSDIWKDIRMFLAQLKGVMGEIVILKSLLIPDLFLHGFTTRTGGISYLPGLSSLNLFSSRKRRDPKAVVTENIRRLSIRAGFNPQTFCLAKVSHGNGVWSLGKPEPENYDAIVTNRKGVTLAAPGADCIPLLFADPVQHVCGVAHAGWKGTLAGVAMATVTTMTTEFGCQVKDILVAMGPCVGPCCFTLHQEAAQEFMKIEPSCVKMADSPRPSVDLRRTTRVLLECGGILSENISDDSTSSRYGAVSVCTVCHPDAFFSHIRDGSNFGTQVGFISVQG</sequence>
<evidence type="ECO:0000256" key="26">
    <source>
        <dbReference type="ARBA" id="ARBA00051406"/>
    </source>
</evidence>
<comment type="catalytic activity">
    <reaction evidence="1">
        <text>inosine + phosphate = alpha-D-ribose 1-phosphate + hypoxanthine</text>
        <dbReference type="Rhea" id="RHEA:27646"/>
        <dbReference type="ChEBI" id="CHEBI:17368"/>
        <dbReference type="ChEBI" id="CHEBI:17596"/>
        <dbReference type="ChEBI" id="CHEBI:43474"/>
        <dbReference type="ChEBI" id="CHEBI:57720"/>
        <dbReference type="EC" id="2.4.2.1"/>
    </reaction>
    <physiologicalReaction direction="left-to-right" evidence="1">
        <dbReference type="Rhea" id="RHEA:27647"/>
    </physiologicalReaction>
</comment>
<dbReference type="Proteomes" id="UP000287033">
    <property type="component" value="Unassembled WGS sequence"/>
</dbReference>
<evidence type="ECO:0000256" key="15">
    <source>
        <dbReference type="ARBA" id="ARBA00022801"/>
    </source>
</evidence>
<evidence type="ECO:0000256" key="5">
    <source>
        <dbReference type="ARBA" id="ARBA00004496"/>
    </source>
</evidence>
<evidence type="ECO:0000256" key="11">
    <source>
        <dbReference type="ARBA" id="ARBA00022553"/>
    </source>
</evidence>
<evidence type="ECO:0000256" key="8">
    <source>
        <dbReference type="ARBA" id="ARBA00011976"/>
    </source>
</evidence>
<evidence type="ECO:0000256" key="7">
    <source>
        <dbReference type="ARBA" id="ARBA00011886"/>
    </source>
</evidence>
<dbReference type="OMA" id="RCFESPN"/>
<dbReference type="SUPFAM" id="SSF64438">
    <property type="entry name" value="CNF1/YfiH-like putative cysteine hydrolases"/>
    <property type="match status" value="1"/>
</dbReference>
<dbReference type="InterPro" id="IPR038371">
    <property type="entry name" value="Cu_polyphenol_OxRdtase_sf"/>
</dbReference>
<dbReference type="Gene3D" id="3.60.140.10">
    <property type="entry name" value="CNF1/YfiH-like putative cysteine hydrolases"/>
    <property type="match status" value="1"/>
</dbReference>
<keyword evidence="18" id="KW-0391">Immunity</keyword>
<dbReference type="GO" id="GO:0005634">
    <property type="term" value="C:nucleus"/>
    <property type="evidence" value="ECO:0007669"/>
    <property type="project" value="UniProtKB-SubCell"/>
</dbReference>
<evidence type="ECO:0000256" key="17">
    <source>
        <dbReference type="ARBA" id="ARBA00022833"/>
    </source>
</evidence>
<comment type="subunit">
    <text evidence="27">Interacts with FASN. Interacts with SDHA. Interacts with ATF6, EIF2AK3 and ERN1.</text>
</comment>
<gene>
    <name evidence="34" type="ORF">chiPu_0015779</name>
</gene>
<evidence type="ECO:0000256" key="16">
    <source>
        <dbReference type="ARBA" id="ARBA00022824"/>
    </source>
</evidence>
<dbReference type="EC" id="2.4.2.28" evidence="8"/>
<evidence type="ECO:0000313" key="35">
    <source>
        <dbReference type="Proteomes" id="UP000287033"/>
    </source>
</evidence>
<evidence type="ECO:0000256" key="24">
    <source>
        <dbReference type="ARBA" id="ARBA00048968"/>
    </source>
</evidence>
<comment type="catalytic activity">
    <reaction evidence="23">
        <text>adenosine + H2O + H(+) = inosine + NH4(+)</text>
        <dbReference type="Rhea" id="RHEA:24408"/>
        <dbReference type="ChEBI" id="CHEBI:15377"/>
        <dbReference type="ChEBI" id="CHEBI:15378"/>
        <dbReference type="ChEBI" id="CHEBI:16335"/>
        <dbReference type="ChEBI" id="CHEBI:17596"/>
        <dbReference type="ChEBI" id="CHEBI:28938"/>
        <dbReference type="EC" id="3.5.4.4"/>
    </reaction>
    <physiologicalReaction direction="left-to-right" evidence="23">
        <dbReference type="Rhea" id="RHEA:24409"/>
    </physiologicalReaction>
</comment>
<dbReference type="FunFam" id="3.60.140.10:FF:000002">
    <property type="entry name" value="Laccase (multicopper oxidoreductase) domain-containing 1"/>
    <property type="match status" value="1"/>
</dbReference>
<comment type="caution">
    <text evidence="34">The sequence shown here is derived from an EMBL/GenBank/DDBJ whole genome shotgun (WGS) entry which is preliminary data.</text>
</comment>
<keyword evidence="14" id="KW-0479">Metal-binding</keyword>
<dbReference type="EC" id="2.4.2.1" evidence="7"/>
<evidence type="ECO:0000256" key="30">
    <source>
        <dbReference type="ARBA" id="ARBA00079351"/>
    </source>
</evidence>
<reference evidence="34 35" key="1">
    <citation type="journal article" date="2018" name="Nat. Ecol. Evol.">
        <title>Shark genomes provide insights into elasmobranch evolution and the origin of vertebrates.</title>
        <authorList>
            <person name="Hara Y"/>
            <person name="Yamaguchi K"/>
            <person name="Onimaru K"/>
            <person name="Kadota M"/>
            <person name="Koyanagi M"/>
            <person name="Keeley SD"/>
            <person name="Tatsumi K"/>
            <person name="Tanaka K"/>
            <person name="Motone F"/>
            <person name="Kageyama Y"/>
            <person name="Nozu R"/>
            <person name="Adachi N"/>
            <person name="Nishimura O"/>
            <person name="Nakagawa R"/>
            <person name="Tanegashima C"/>
            <person name="Kiyatake I"/>
            <person name="Matsumoto R"/>
            <person name="Murakumo K"/>
            <person name="Nishida K"/>
            <person name="Terakita A"/>
            <person name="Kuratani S"/>
            <person name="Sato K"/>
            <person name="Hyodo S Kuraku.S."/>
        </authorList>
    </citation>
    <scope>NUCLEOTIDE SEQUENCE [LARGE SCALE GENOMIC DNA]</scope>
</reference>
<dbReference type="EC" id="3.5.4.4" evidence="9"/>
<dbReference type="OrthoDB" id="10055554at2759"/>
<evidence type="ECO:0000256" key="29">
    <source>
        <dbReference type="ARBA" id="ARBA00075738"/>
    </source>
</evidence>
<proteinExistence type="inferred from homology"/>
<evidence type="ECO:0000256" key="6">
    <source>
        <dbReference type="ARBA" id="ARBA00007353"/>
    </source>
</evidence>
<keyword evidence="22" id="KW-0539">Nucleus</keyword>
<dbReference type="GO" id="GO:0045087">
    <property type="term" value="P:innate immune response"/>
    <property type="evidence" value="ECO:0007669"/>
    <property type="project" value="UniProtKB-KW"/>
</dbReference>
<dbReference type="EMBL" id="BEZZ01000971">
    <property type="protein sequence ID" value="GCC37276.1"/>
    <property type="molecule type" value="Genomic_DNA"/>
</dbReference>
<evidence type="ECO:0000256" key="2">
    <source>
        <dbReference type="ARBA" id="ARBA00004123"/>
    </source>
</evidence>
<evidence type="ECO:0000256" key="10">
    <source>
        <dbReference type="ARBA" id="ARBA00022490"/>
    </source>
</evidence>
<keyword evidence="10" id="KW-0963">Cytoplasm</keyword>
<dbReference type="PANTHER" id="PTHR30616">
    <property type="entry name" value="UNCHARACTERIZED PROTEIN YFIH"/>
    <property type="match status" value="1"/>
</dbReference>
<dbReference type="PANTHER" id="PTHR30616:SF2">
    <property type="entry name" value="PURINE NUCLEOSIDE PHOSPHORYLASE LACC1"/>
    <property type="match status" value="1"/>
</dbReference>
<evidence type="ECO:0000256" key="3">
    <source>
        <dbReference type="ARBA" id="ARBA00004240"/>
    </source>
</evidence>
<dbReference type="AlphaFoldDB" id="A0A401T3N5"/>
<dbReference type="GO" id="GO:0016787">
    <property type="term" value="F:hydrolase activity"/>
    <property type="evidence" value="ECO:0007669"/>
    <property type="project" value="UniProtKB-KW"/>
</dbReference>
<dbReference type="InterPro" id="IPR011324">
    <property type="entry name" value="Cytotoxic_necrot_fac-like_cat"/>
</dbReference>
<dbReference type="GO" id="GO:0005777">
    <property type="term" value="C:peroxisome"/>
    <property type="evidence" value="ECO:0007669"/>
    <property type="project" value="UniProtKB-SubCell"/>
</dbReference>
<evidence type="ECO:0000256" key="20">
    <source>
        <dbReference type="ARBA" id="ARBA00023140"/>
    </source>
</evidence>
<evidence type="ECO:0000256" key="23">
    <source>
        <dbReference type="ARBA" id="ARBA00047989"/>
    </source>
</evidence>
<keyword evidence="35" id="KW-1185">Reference proteome</keyword>